<organism evidence="1 2">
    <name type="scientific">Dermacentor silvarum</name>
    <name type="common">Tick</name>
    <dbReference type="NCBI Taxonomy" id="543639"/>
    <lineage>
        <taxon>Eukaryota</taxon>
        <taxon>Metazoa</taxon>
        <taxon>Ecdysozoa</taxon>
        <taxon>Arthropoda</taxon>
        <taxon>Chelicerata</taxon>
        <taxon>Arachnida</taxon>
        <taxon>Acari</taxon>
        <taxon>Parasitiformes</taxon>
        <taxon>Ixodida</taxon>
        <taxon>Ixodoidea</taxon>
        <taxon>Ixodidae</taxon>
        <taxon>Rhipicephalinae</taxon>
        <taxon>Dermacentor</taxon>
    </lineage>
</organism>
<gene>
    <name evidence="1" type="ORF">HPB49_005713</name>
</gene>
<sequence length="330" mass="37313">MSMKVVYNGLRVFDPLWILDVEPRINDQKKIRLPEGYDQLNHVCPKRRSFSIHGERARVPQGEGPEYKEGVYRPWRSLHSIGTVCVSAMFSFPSRLQSLVNEMLRTNTKLEQVRKLSIGGSLVTETLARRAVQVFPNLHNLRNFYGLTESCGIISVPGQDEINFVDLGVPAPNVEIKVLSSDKKELMGPNQPGELLFRMPSLMRGYYKKPKETAAVLLKDGWCNTGDMGYYNDDGRLHFLERLKEMIKCMDNQVVPAELENLILDKCPAVAEVSVLGLPHPEYGEVAAAFVVLHDYHKDKVTEEDIKKIVSGQFEAALQLVDKSFPRVQA</sequence>
<proteinExistence type="predicted"/>
<name>A0ACB8C7I0_DERSI</name>
<protein>
    <submittedName>
        <fullName evidence="1">Uncharacterized protein</fullName>
    </submittedName>
</protein>
<reference evidence="1" key="1">
    <citation type="submission" date="2020-05" db="EMBL/GenBank/DDBJ databases">
        <title>Large-scale comparative analyses of tick genomes elucidate their genetic diversity and vector capacities.</title>
        <authorList>
            <person name="Jia N."/>
            <person name="Wang J."/>
            <person name="Shi W."/>
            <person name="Du L."/>
            <person name="Sun Y."/>
            <person name="Zhan W."/>
            <person name="Jiang J."/>
            <person name="Wang Q."/>
            <person name="Zhang B."/>
            <person name="Ji P."/>
            <person name="Sakyi L.B."/>
            <person name="Cui X."/>
            <person name="Yuan T."/>
            <person name="Jiang B."/>
            <person name="Yang W."/>
            <person name="Lam T.T.-Y."/>
            <person name="Chang Q."/>
            <person name="Ding S."/>
            <person name="Wang X."/>
            <person name="Zhu J."/>
            <person name="Ruan X."/>
            <person name="Zhao L."/>
            <person name="Wei J."/>
            <person name="Que T."/>
            <person name="Du C."/>
            <person name="Cheng J."/>
            <person name="Dai P."/>
            <person name="Han X."/>
            <person name="Huang E."/>
            <person name="Gao Y."/>
            <person name="Liu J."/>
            <person name="Shao H."/>
            <person name="Ye R."/>
            <person name="Li L."/>
            <person name="Wei W."/>
            <person name="Wang X."/>
            <person name="Wang C."/>
            <person name="Yang T."/>
            <person name="Huo Q."/>
            <person name="Li W."/>
            <person name="Guo W."/>
            <person name="Chen H."/>
            <person name="Zhou L."/>
            <person name="Ni X."/>
            <person name="Tian J."/>
            <person name="Zhou Y."/>
            <person name="Sheng Y."/>
            <person name="Liu T."/>
            <person name="Pan Y."/>
            <person name="Xia L."/>
            <person name="Li J."/>
            <person name="Zhao F."/>
            <person name="Cao W."/>
        </authorList>
    </citation>
    <scope>NUCLEOTIDE SEQUENCE</scope>
    <source>
        <strain evidence="1">Dsil-2018</strain>
    </source>
</reference>
<evidence type="ECO:0000313" key="1">
    <source>
        <dbReference type="EMBL" id="KAH7936847.1"/>
    </source>
</evidence>
<comment type="caution">
    <text evidence="1">The sequence shown here is derived from an EMBL/GenBank/DDBJ whole genome shotgun (WGS) entry which is preliminary data.</text>
</comment>
<evidence type="ECO:0000313" key="2">
    <source>
        <dbReference type="Proteomes" id="UP000821865"/>
    </source>
</evidence>
<accession>A0ACB8C7I0</accession>
<dbReference type="EMBL" id="CM023477">
    <property type="protein sequence ID" value="KAH7936847.1"/>
    <property type="molecule type" value="Genomic_DNA"/>
</dbReference>
<keyword evidence="2" id="KW-1185">Reference proteome</keyword>
<dbReference type="Proteomes" id="UP000821865">
    <property type="component" value="Chromosome 8"/>
</dbReference>